<dbReference type="PANTHER" id="PTHR12226">
    <property type="entry name" value="MANNOSE-P-DOLICHOL UTILIZATION DEFECT 1 LEC35 -RELATED"/>
    <property type="match status" value="1"/>
</dbReference>
<dbReference type="SMART" id="SM00679">
    <property type="entry name" value="CTNS"/>
    <property type="match status" value="2"/>
</dbReference>
<evidence type="ECO:0000256" key="4">
    <source>
        <dbReference type="ARBA" id="ARBA00022737"/>
    </source>
</evidence>
<dbReference type="Gene3D" id="1.20.1280.290">
    <property type="match status" value="2"/>
</dbReference>
<comment type="similarity">
    <text evidence="7">Belongs to the MPDU1 (TC 2.A.43.3) family.</text>
</comment>
<evidence type="ECO:0000313" key="10">
    <source>
        <dbReference type="EMBL" id="KAF4617499.1"/>
    </source>
</evidence>
<keyword evidence="11" id="KW-1185">Reference proteome</keyword>
<keyword evidence="6 9" id="KW-0472">Membrane</keyword>
<feature type="transmembrane region" description="Helical" evidence="9">
    <location>
        <begin position="102"/>
        <end position="123"/>
    </location>
</feature>
<gene>
    <name evidence="10" type="ORF">D9613_006444</name>
</gene>
<dbReference type="GO" id="GO:0016020">
    <property type="term" value="C:membrane"/>
    <property type="evidence" value="ECO:0007669"/>
    <property type="project" value="UniProtKB-SubCell"/>
</dbReference>
<feature type="transmembrane region" description="Helical" evidence="9">
    <location>
        <begin position="196"/>
        <end position="216"/>
    </location>
</feature>
<feature type="transmembrane region" description="Helical" evidence="9">
    <location>
        <begin position="80"/>
        <end position="96"/>
    </location>
</feature>
<dbReference type="FunFam" id="1.20.1280.290:FF:000006">
    <property type="entry name" value="mannose-P-dolichol utilization defect 1 protein"/>
    <property type="match status" value="1"/>
</dbReference>
<evidence type="ECO:0000256" key="8">
    <source>
        <dbReference type="SAM" id="MobiDB-lite"/>
    </source>
</evidence>
<keyword evidence="5 9" id="KW-1133">Transmembrane helix</keyword>
<feature type="transmembrane region" description="Helical" evidence="9">
    <location>
        <begin position="48"/>
        <end position="68"/>
    </location>
</feature>
<keyword evidence="4" id="KW-0677">Repeat</keyword>
<name>A0A8H4QV83_9AGAR</name>
<dbReference type="InterPro" id="IPR016817">
    <property type="entry name" value="MannP-dilichol_defect-1"/>
</dbReference>
<evidence type="ECO:0000256" key="1">
    <source>
        <dbReference type="ARBA" id="ARBA00004141"/>
    </source>
</evidence>
<comment type="caution">
    <text evidence="10">The sequence shown here is derived from an EMBL/GenBank/DDBJ whole genome shotgun (WGS) entry which is preliminary data.</text>
</comment>
<evidence type="ECO:0000256" key="6">
    <source>
        <dbReference type="ARBA" id="ARBA00023136"/>
    </source>
</evidence>
<feature type="transmembrane region" description="Helical" evidence="9">
    <location>
        <begin position="222"/>
        <end position="246"/>
    </location>
</feature>
<dbReference type="InterPro" id="IPR006603">
    <property type="entry name" value="PQ-loop_rpt"/>
</dbReference>
<dbReference type="AlphaFoldDB" id="A0A8H4QV83"/>
<comment type="subcellular location">
    <subcellularLocation>
        <location evidence="1">Membrane</location>
        <topology evidence="1">Multi-pass membrane protein</topology>
    </subcellularLocation>
</comment>
<accession>A0A8H4QV83</accession>
<evidence type="ECO:0008006" key="12">
    <source>
        <dbReference type="Google" id="ProtNLM"/>
    </source>
</evidence>
<protein>
    <recommendedName>
        <fullName evidence="12">Mannose-P-dolichol utilization defect 1 protein homolog</fullName>
    </recommendedName>
</protein>
<dbReference type="Pfam" id="PF04193">
    <property type="entry name" value="PQ-loop"/>
    <property type="match status" value="2"/>
</dbReference>
<dbReference type="OrthoDB" id="271506at2759"/>
<keyword evidence="2" id="KW-0813">Transport</keyword>
<feature type="region of interest" description="Disordered" evidence="8">
    <location>
        <begin position="278"/>
        <end position="327"/>
    </location>
</feature>
<dbReference type="EMBL" id="JAACJL010000030">
    <property type="protein sequence ID" value="KAF4617499.1"/>
    <property type="molecule type" value="Genomic_DNA"/>
</dbReference>
<evidence type="ECO:0000256" key="5">
    <source>
        <dbReference type="ARBA" id="ARBA00022989"/>
    </source>
</evidence>
<proteinExistence type="inferred from homology"/>
<feature type="compositionally biased region" description="Low complexity" evidence="8">
    <location>
        <begin position="288"/>
        <end position="303"/>
    </location>
</feature>
<dbReference type="Proteomes" id="UP000521872">
    <property type="component" value="Unassembled WGS sequence"/>
</dbReference>
<keyword evidence="3 9" id="KW-0812">Transmembrane</keyword>
<evidence type="ECO:0000256" key="3">
    <source>
        <dbReference type="ARBA" id="ARBA00022692"/>
    </source>
</evidence>
<reference evidence="10 11" key="1">
    <citation type="submission" date="2019-12" db="EMBL/GenBank/DDBJ databases">
        <authorList>
            <person name="Floudas D."/>
            <person name="Bentzer J."/>
            <person name="Ahren D."/>
            <person name="Johansson T."/>
            <person name="Persson P."/>
            <person name="Tunlid A."/>
        </authorList>
    </citation>
    <scope>NUCLEOTIDE SEQUENCE [LARGE SCALE GENOMIC DNA]</scope>
    <source>
        <strain evidence="10 11">CBS 102.39</strain>
    </source>
</reference>
<evidence type="ECO:0000256" key="9">
    <source>
        <dbReference type="SAM" id="Phobius"/>
    </source>
</evidence>
<dbReference type="PANTHER" id="PTHR12226:SF2">
    <property type="entry name" value="MANNOSE-P-DOLICHOL UTILIZATION DEFECT 1 PROTEIN"/>
    <property type="match status" value="1"/>
</dbReference>
<organism evidence="10 11">
    <name type="scientific">Agrocybe pediades</name>
    <dbReference type="NCBI Taxonomy" id="84607"/>
    <lineage>
        <taxon>Eukaryota</taxon>
        <taxon>Fungi</taxon>
        <taxon>Dikarya</taxon>
        <taxon>Basidiomycota</taxon>
        <taxon>Agaricomycotina</taxon>
        <taxon>Agaricomycetes</taxon>
        <taxon>Agaricomycetidae</taxon>
        <taxon>Agaricales</taxon>
        <taxon>Agaricineae</taxon>
        <taxon>Strophariaceae</taxon>
        <taxon>Agrocybe</taxon>
    </lineage>
</organism>
<sequence length="327" mass="35510">MTTITRNFPWFIKDLGISIVGKECYTSLVENLDITDVKCLKYSLSKGLGIGIVVGGSIMKVPQILLIINARSARGLSLPAYVLETLSYAITLAYSFRHQFPFSTYGENLFLTLQNVLITLLIIHYSPSSRLTRKNSSAKTQKLLLTTGATLASSFALYTVPTDVLSLLQMTTLPLSLFSKLPQIRQNYRSQSTGQLSAFAVISQIAGCLARLFTTATEVNDLLVSAGFALALLLNLVLGAQLWMYWGDKHASAELGHGHTSSDTQEKSYAQVASTQPAAWDASQIHQPTATRATATSPTTPATHRVSTPPPRTPSSAGGRKWARKVD</sequence>
<evidence type="ECO:0000313" key="11">
    <source>
        <dbReference type="Proteomes" id="UP000521872"/>
    </source>
</evidence>
<evidence type="ECO:0000256" key="7">
    <source>
        <dbReference type="ARBA" id="ARBA00038475"/>
    </source>
</evidence>
<evidence type="ECO:0000256" key="2">
    <source>
        <dbReference type="ARBA" id="ARBA00022448"/>
    </source>
</evidence>